<evidence type="ECO:0000313" key="1">
    <source>
        <dbReference type="EMBL" id="SAL30221.1"/>
    </source>
</evidence>
<sequence length="192" mass="21900">MDASRIANWVLHIGYRSRQHAYVRPVDAGRLACWPIWNSLTRVSANTRTRRFTTLTSRTLSLIAICFLFQLSGFDNSKAQNMPGQQRRAVRVCPSHSNRQRVKHARRVAKTIRALHVASDGRRRFPSLDEPSHSRSRDFVPRIDNPVVTRTAWLARLTALASFRCVVLPRPLLAKPERPATSSRVACLPLRQ</sequence>
<protein>
    <submittedName>
        <fullName evidence="1">Uncharacterized protein</fullName>
    </submittedName>
</protein>
<organism evidence="1 2">
    <name type="scientific">Caballeronia sordidicola</name>
    <name type="common">Burkholderia sordidicola</name>
    <dbReference type="NCBI Taxonomy" id="196367"/>
    <lineage>
        <taxon>Bacteria</taxon>
        <taxon>Pseudomonadati</taxon>
        <taxon>Pseudomonadota</taxon>
        <taxon>Betaproteobacteria</taxon>
        <taxon>Burkholderiales</taxon>
        <taxon>Burkholderiaceae</taxon>
        <taxon>Caballeronia</taxon>
    </lineage>
</organism>
<dbReference type="AlphaFoldDB" id="A0A158GED7"/>
<gene>
    <name evidence="1" type="ORF">AWB64_02653</name>
</gene>
<reference evidence="1 2" key="1">
    <citation type="submission" date="2016-01" db="EMBL/GenBank/DDBJ databases">
        <authorList>
            <person name="Oliw E.H."/>
        </authorList>
    </citation>
    <scope>NUCLEOTIDE SEQUENCE [LARGE SCALE GENOMIC DNA]</scope>
    <source>
        <strain evidence="1">LMG 22029</strain>
    </source>
</reference>
<accession>A0A158GED7</accession>
<dbReference type="Proteomes" id="UP000054893">
    <property type="component" value="Unassembled WGS sequence"/>
</dbReference>
<proteinExistence type="predicted"/>
<name>A0A158GED7_CABSO</name>
<evidence type="ECO:0000313" key="2">
    <source>
        <dbReference type="Proteomes" id="UP000054893"/>
    </source>
</evidence>
<dbReference type="EMBL" id="FCOC02000006">
    <property type="protein sequence ID" value="SAL30221.1"/>
    <property type="molecule type" value="Genomic_DNA"/>
</dbReference>